<comment type="caution">
    <text evidence="1">The sequence shown here is derived from an EMBL/GenBank/DDBJ whole genome shotgun (WGS) entry which is preliminary data.</text>
</comment>
<evidence type="ECO:0000313" key="2">
    <source>
        <dbReference type="Proteomes" id="UP001569414"/>
    </source>
</evidence>
<evidence type="ECO:0000313" key="1">
    <source>
        <dbReference type="EMBL" id="MFA0791508.1"/>
    </source>
</evidence>
<reference evidence="1 2" key="1">
    <citation type="submission" date="2024-08" db="EMBL/GenBank/DDBJ databases">
        <authorList>
            <person name="Ishaq N."/>
        </authorList>
    </citation>
    <scope>NUCLEOTIDE SEQUENCE [LARGE SCALE GENOMIC DNA]</scope>
    <source>
        <strain evidence="1 2">JCM 30400</strain>
    </source>
</reference>
<dbReference type="EMBL" id="JBGMEL010000012">
    <property type="protein sequence ID" value="MFA0791508.1"/>
    <property type="molecule type" value="Genomic_DNA"/>
</dbReference>
<accession>A0ABV4NR16</accession>
<dbReference type="PANTHER" id="PTHR38767">
    <property type="entry name" value="DNA POLYMERASE III SUBUNIT CHI"/>
    <property type="match status" value="1"/>
</dbReference>
<proteinExistence type="predicted"/>
<dbReference type="RefSeq" id="WP_299581932.1">
    <property type="nucleotide sequence ID" value="NZ_JBGMEL010000012.1"/>
</dbReference>
<organism evidence="1 2">
    <name type="scientific">Microbulbifer echini</name>
    <dbReference type="NCBI Taxonomy" id="1529067"/>
    <lineage>
        <taxon>Bacteria</taxon>
        <taxon>Pseudomonadati</taxon>
        <taxon>Pseudomonadota</taxon>
        <taxon>Gammaproteobacteria</taxon>
        <taxon>Cellvibrionales</taxon>
        <taxon>Microbulbiferaceae</taxon>
        <taxon>Microbulbifer</taxon>
    </lineage>
</organism>
<dbReference type="InterPro" id="IPR007459">
    <property type="entry name" value="DNA_pol3_chi"/>
</dbReference>
<dbReference type="Proteomes" id="UP001569414">
    <property type="component" value="Unassembled WGS sequence"/>
</dbReference>
<dbReference type="PANTHER" id="PTHR38767:SF1">
    <property type="entry name" value="DNA POLYMERASE III SUBUNIT CHI"/>
    <property type="match status" value="1"/>
</dbReference>
<name>A0ABV4NR16_9GAMM</name>
<gene>
    <name evidence="1" type="ORF">ACCI51_13200</name>
</gene>
<protein>
    <submittedName>
        <fullName evidence="1">DNA polymerase III subunit chi</fullName>
    </submittedName>
</protein>
<keyword evidence="2" id="KW-1185">Reference proteome</keyword>
<sequence>MTRIDFYILASDQAQQADLFACRLAEKAYRSGLRVLLAVDNQERAEQLDQLLWTFREDSFLPHASQAKGEQAAIEVNCGEDPGVHHGLLINLCRKVPNWFSRFERHAEIVVQETHSLQRSRSRFSHFRDRGYPLQSHKINQSL</sequence>
<dbReference type="Gene3D" id="3.40.50.10110">
    <property type="entry name" value="DNA polymerase III subunit chi"/>
    <property type="match status" value="1"/>
</dbReference>
<dbReference type="InterPro" id="IPR036768">
    <property type="entry name" value="PolIII_chi_sf"/>
</dbReference>
<dbReference type="Pfam" id="PF04364">
    <property type="entry name" value="DNA_pol3_chi"/>
    <property type="match status" value="1"/>
</dbReference>
<dbReference type="SUPFAM" id="SSF102400">
    <property type="entry name" value="DNA polymerase III chi subunit"/>
    <property type="match status" value="1"/>
</dbReference>